<dbReference type="GO" id="GO:0003677">
    <property type="term" value="F:DNA binding"/>
    <property type="evidence" value="ECO:0007669"/>
    <property type="project" value="UniProtKB-KW"/>
</dbReference>
<feature type="domain" description="HTH luxR-type" evidence="5">
    <location>
        <begin position="820"/>
        <end position="885"/>
    </location>
</feature>
<dbReference type="STRING" id="229920.ADM99_04105"/>
<reference evidence="6 7" key="1">
    <citation type="submission" date="2015-07" db="EMBL/GenBank/DDBJ databases">
        <title>Genome sequence of Leptolinea tardivitalis DSM 16556.</title>
        <authorList>
            <person name="Hemp J."/>
            <person name="Ward L.M."/>
            <person name="Pace L.A."/>
            <person name="Fischer W.W."/>
        </authorList>
    </citation>
    <scope>NUCLEOTIDE SEQUENCE [LARGE SCALE GENOMIC DNA]</scope>
    <source>
        <strain evidence="6 7">YMTK-2</strain>
    </source>
</reference>
<name>A0A0N8GLT5_9CHLR</name>
<evidence type="ECO:0000259" key="5">
    <source>
        <dbReference type="PROSITE" id="PS50043"/>
    </source>
</evidence>
<accession>A0A0N8GLT5</accession>
<dbReference type="PROSITE" id="PS50043">
    <property type="entry name" value="HTH_LUXR_2"/>
    <property type="match status" value="1"/>
</dbReference>
<dbReference type="InterPro" id="IPR027417">
    <property type="entry name" value="P-loop_NTPase"/>
</dbReference>
<evidence type="ECO:0000256" key="1">
    <source>
        <dbReference type="ARBA" id="ARBA00023015"/>
    </source>
</evidence>
<comment type="caution">
    <text evidence="6">The sequence shown here is derived from an EMBL/GenBank/DDBJ whole genome shotgun (WGS) entry which is preliminary data.</text>
</comment>
<dbReference type="GO" id="GO:0006355">
    <property type="term" value="P:regulation of DNA-templated transcription"/>
    <property type="evidence" value="ECO:0007669"/>
    <property type="project" value="InterPro"/>
</dbReference>
<dbReference type="Pfam" id="PF17874">
    <property type="entry name" value="TPR_MalT"/>
    <property type="match status" value="1"/>
</dbReference>
<sequence>MATPVLVTKLYIPELRPKIVARPRLIERLNEGLHRKLTLLSAPAGSGKTTLVCEWAAQIRKDRGIAWLSLDTNDNDVHRFLIYLIFALQTVEPDLGKSVLNLLESPQPPPAETLLTVIINDISSLKKSFVLVFDDYHLISSPGINNVLLFLLEHMPPQMHILMTTREEPDFPLSRLRACDEITEIRAHDLSFSLEETTRFLNDVMELGLSTEYVNILETRTEGWIAGLQLAAISLRGKKDPDGFIQSFTGSHHYILDYLVEEVIKQQPDDVKNFLLCTSILDRFCGSLCDAVLNSPEGFSQTTIARLEQANLFLIPLDNERRWYRYHHLFADLLRQQLHQKPPILASLSRELTESEIEAELHLRASQWYEKNGLEIEAFQHAAAASDIERAERLIEGKGMPLPFRGAAAPVIQWIGSLPKEILDCHPSLRVTDALCTMVSGHPSLVESKLKEAESLLDVTSMDEKTCDLIGQIAALRGLVAASQNNVEAIISQSNRALTFLHPQNQSVRTITTYSLGVAYELQNDHEAAARAYQDVINLAKTSGNTMFALAAHSSLADVQIAENKLHQAFETYNQAMALADKPTHWTTYDPHYGLARILYEWNNLDEAHSHADDCIRLAPQVECGTVVSAKILLLRLYLARNDVKSAANALEEAHVIANERSLTDCASILSEARVDLLLHQGRFAEAVELAEKSGLPESLARSYLAAGNDESALSLLESLRWKMVEVNRPDQRLRIMTLQAVALYEHGELEKALRILTEVLEEAKPGGFIRLFLDEGEKMGELLEIAQSRGINPEYTSILLAAFTEEPSDKGKKPAGEENQSLIEPLSPRELDVLRLIARGLSNKEIGSRLFLALPTVKGYTRIIFNKLHVQRRTEAVARAQELGLL</sequence>
<dbReference type="InterPro" id="IPR041617">
    <property type="entry name" value="TPR_MalT"/>
</dbReference>
<gene>
    <name evidence="6" type="ORF">ADM99_04105</name>
</gene>
<dbReference type="InterPro" id="IPR019734">
    <property type="entry name" value="TPR_rpt"/>
</dbReference>
<dbReference type="PATRIC" id="fig|229920.5.peg.2472"/>
<dbReference type="InterPro" id="IPR003593">
    <property type="entry name" value="AAA+_ATPase"/>
</dbReference>
<dbReference type="PANTHER" id="PTHR44688">
    <property type="entry name" value="DNA-BINDING TRANSCRIPTIONAL ACTIVATOR DEVR_DOSR"/>
    <property type="match status" value="1"/>
</dbReference>
<dbReference type="SMART" id="SM00421">
    <property type="entry name" value="HTH_LUXR"/>
    <property type="match status" value="1"/>
</dbReference>
<dbReference type="InterPro" id="IPR016032">
    <property type="entry name" value="Sig_transdc_resp-reg_C-effctor"/>
</dbReference>
<dbReference type="PANTHER" id="PTHR44688:SF16">
    <property type="entry name" value="DNA-BINDING TRANSCRIPTIONAL ACTIVATOR DEVR_DOSR"/>
    <property type="match status" value="1"/>
</dbReference>
<keyword evidence="7" id="KW-1185">Reference proteome</keyword>
<dbReference type="InterPro" id="IPR059106">
    <property type="entry name" value="WHD_MalT"/>
</dbReference>
<dbReference type="SUPFAM" id="SSF46894">
    <property type="entry name" value="C-terminal effector domain of the bipartite response regulators"/>
    <property type="match status" value="1"/>
</dbReference>
<keyword evidence="2" id="KW-0238">DNA-binding</keyword>
<dbReference type="AlphaFoldDB" id="A0A0N8GLT5"/>
<feature type="repeat" description="TPR" evidence="4">
    <location>
        <begin position="510"/>
        <end position="543"/>
    </location>
</feature>
<evidence type="ECO:0000256" key="3">
    <source>
        <dbReference type="ARBA" id="ARBA00023163"/>
    </source>
</evidence>
<keyword evidence="3" id="KW-0804">Transcription</keyword>
<organism evidence="6 7">
    <name type="scientific">Leptolinea tardivitalis</name>
    <dbReference type="NCBI Taxonomy" id="229920"/>
    <lineage>
        <taxon>Bacteria</taxon>
        <taxon>Bacillati</taxon>
        <taxon>Chloroflexota</taxon>
        <taxon>Anaerolineae</taxon>
        <taxon>Anaerolineales</taxon>
        <taxon>Anaerolineaceae</taxon>
        <taxon>Leptolinea</taxon>
    </lineage>
</organism>
<evidence type="ECO:0000256" key="2">
    <source>
        <dbReference type="ARBA" id="ARBA00023125"/>
    </source>
</evidence>
<dbReference type="Proteomes" id="UP000050430">
    <property type="component" value="Unassembled WGS sequence"/>
</dbReference>
<dbReference type="SUPFAM" id="SSF48452">
    <property type="entry name" value="TPR-like"/>
    <property type="match status" value="1"/>
</dbReference>
<dbReference type="PROSITE" id="PS50005">
    <property type="entry name" value="TPR"/>
    <property type="match status" value="1"/>
</dbReference>
<keyword evidence="4" id="KW-0802">TPR repeat</keyword>
<dbReference type="PRINTS" id="PR00038">
    <property type="entry name" value="HTHLUXR"/>
</dbReference>
<evidence type="ECO:0000313" key="6">
    <source>
        <dbReference type="EMBL" id="KPL73394.1"/>
    </source>
</evidence>
<dbReference type="SMART" id="SM00382">
    <property type="entry name" value="AAA"/>
    <property type="match status" value="1"/>
</dbReference>
<dbReference type="OrthoDB" id="1137593at2"/>
<dbReference type="InterPro" id="IPR000792">
    <property type="entry name" value="Tscrpt_reg_LuxR_C"/>
</dbReference>
<dbReference type="Gene3D" id="1.10.10.10">
    <property type="entry name" value="Winged helix-like DNA-binding domain superfamily/Winged helix DNA-binding domain"/>
    <property type="match status" value="1"/>
</dbReference>
<evidence type="ECO:0000256" key="4">
    <source>
        <dbReference type="PROSITE-ProRule" id="PRU00339"/>
    </source>
</evidence>
<dbReference type="CDD" id="cd06170">
    <property type="entry name" value="LuxR_C_like"/>
    <property type="match status" value="1"/>
</dbReference>
<protein>
    <recommendedName>
        <fullName evidence="5">HTH luxR-type domain-containing protein</fullName>
    </recommendedName>
</protein>
<dbReference type="InterPro" id="IPR036388">
    <property type="entry name" value="WH-like_DNA-bd_sf"/>
</dbReference>
<dbReference type="Gene3D" id="1.25.40.10">
    <property type="entry name" value="Tetratricopeptide repeat domain"/>
    <property type="match status" value="1"/>
</dbReference>
<dbReference type="InterPro" id="IPR011990">
    <property type="entry name" value="TPR-like_helical_dom_sf"/>
</dbReference>
<proteinExistence type="predicted"/>
<keyword evidence="1" id="KW-0805">Transcription regulation</keyword>
<evidence type="ECO:0000313" key="7">
    <source>
        <dbReference type="Proteomes" id="UP000050430"/>
    </source>
</evidence>
<dbReference type="EMBL" id="LGCK01000006">
    <property type="protein sequence ID" value="KPL73394.1"/>
    <property type="molecule type" value="Genomic_DNA"/>
</dbReference>
<dbReference type="SUPFAM" id="SSF52540">
    <property type="entry name" value="P-loop containing nucleoside triphosphate hydrolases"/>
    <property type="match status" value="1"/>
</dbReference>
<dbReference type="RefSeq" id="WP_062421817.1">
    <property type="nucleotide sequence ID" value="NZ_BBYA01000009.1"/>
</dbReference>
<dbReference type="Gene3D" id="3.40.50.300">
    <property type="entry name" value="P-loop containing nucleotide triphosphate hydrolases"/>
    <property type="match status" value="1"/>
</dbReference>
<dbReference type="Pfam" id="PF00196">
    <property type="entry name" value="GerE"/>
    <property type="match status" value="1"/>
</dbReference>
<dbReference type="Pfam" id="PF25873">
    <property type="entry name" value="WHD_MalT"/>
    <property type="match status" value="1"/>
</dbReference>
<dbReference type="SMART" id="SM00028">
    <property type="entry name" value="TPR"/>
    <property type="match status" value="4"/>
</dbReference>